<dbReference type="SUPFAM" id="SSF81345">
    <property type="entry name" value="ABC transporter involved in vitamin B12 uptake, BtuC"/>
    <property type="match status" value="1"/>
</dbReference>
<protein>
    <recommendedName>
        <fullName evidence="11">Iron ABC transporter permease</fullName>
    </recommendedName>
</protein>
<sequence>MRPAPGDITGLFAGMAVLVLLMVLSIGTGSSDISWSAMIEALRDPGDTRADLVVWQVRLPRVLAAIGAGAALAVAGAIMQAVTGNPLAEPGLMGVNAGAAFAVVIALSAFEVTASGTLTFVAMIGAGCAAALVYSLGAAGRSGPTPIKLILAGVIAATFLGAVTNAILLFDAQTLDTVRFWTVGSVRGRDLGQVVAVLPWIALAVSVALGLGRQFTTLSLGESARGLGQNLKAWRGIAAALVAALAGGAVAMAGPLAFVGLVVPHITRMIVGPDYARILPFSAVGGAALVLAADTAPRAILAVDLPAGVATALIGAPFFVWLARRHGVDRG</sequence>
<evidence type="ECO:0000256" key="5">
    <source>
        <dbReference type="ARBA" id="ARBA00022692"/>
    </source>
</evidence>
<reference evidence="9 10" key="1">
    <citation type="submission" date="2014-01" db="EMBL/GenBank/DDBJ databases">
        <title>Roseivivax halodurans JCM 10272 Genome Sequencing.</title>
        <authorList>
            <person name="Lai Q."/>
            <person name="Li G."/>
            <person name="Shao Z."/>
        </authorList>
    </citation>
    <scope>NUCLEOTIDE SEQUENCE [LARGE SCALE GENOMIC DNA]</scope>
    <source>
        <strain evidence="9 10">JCM 10272</strain>
    </source>
</reference>
<feature type="transmembrane region" description="Helical" evidence="8">
    <location>
        <begin position="149"/>
        <end position="170"/>
    </location>
</feature>
<dbReference type="eggNOG" id="COG0609">
    <property type="taxonomic scope" value="Bacteria"/>
</dbReference>
<dbReference type="Pfam" id="PF01032">
    <property type="entry name" value="FecCD"/>
    <property type="match status" value="1"/>
</dbReference>
<keyword evidence="6 8" id="KW-1133">Transmembrane helix</keyword>
<proteinExistence type="inferred from homology"/>
<dbReference type="AlphaFoldDB" id="X7EE24"/>
<feature type="transmembrane region" description="Helical" evidence="8">
    <location>
        <begin position="91"/>
        <end position="110"/>
    </location>
</feature>
<dbReference type="InterPro" id="IPR037294">
    <property type="entry name" value="ABC_BtuC-like"/>
</dbReference>
<comment type="subcellular location">
    <subcellularLocation>
        <location evidence="1">Cell membrane</location>
        <topology evidence="1">Multi-pass membrane protein</topology>
    </subcellularLocation>
</comment>
<evidence type="ECO:0000256" key="7">
    <source>
        <dbReference type="ARBA" id="ARBA00023136"/>
    </source>
</evidence>
<dbReference type="GO" id="GO:0022857">
    <property type="term" value="F:transmembrane transporter activity"/>
    <property type="evidence" value="ECO:0007669"/>
    <property type="project" value="InterPro"/>
</dbReference>
<dbReference type="OrthoDB" id="9811975at2"/>
<keyword evidence="3" id="KW-0813">Transport</keyword>
<dbReference type="STRING" id="1449350.OCH239_10590"/>
<feature type="transmembrane region" description="Helical" evidence="8">
    <location>
        <begin position="117"/>
        <end position="137"/>
    </location>
</feature>
<dbReference type="PANTHER" id="PTHR30472">
    <property type="entry name" value="FERRIC ENTEROBACTIN TRANSPORT SYSTEM PERMEASE PROTEIN"/>
    <property type="match status" value="1"/>
</dbReference>
<feature type="transmembrane region" description="Helical" evidence="8">
    <location>
        <begin position="299"/>
        <end position="323"/>
    </location>
</feature>
<organism evidence="9 10">
    <name type="scientific">Roseivivax halodurans JCM 10272</name>
    <dbReference type="NCBI Taxonomy" id="1449350"/>
    <lineage>
        <taxon>Bacteria</taxon>
        <taxon>Pseudomonadati</taxon>
        <taxon>Pseudomonadota</taxon>
        <taxon>Alphaproteobacteria</taxon>
        <taxon>Rhodobacterales</taxon>
        <taxon>Roseobacteraceae</taxon>
        <taxon>Roseivivax</taxon>
    </lineage>
</organism>
<evidence type="ECO:0000313" key="9">
    <source>
        <dbReference type="EMBL" id="ETX13421.1"/>
    </source>
</evidence>
<dbReference type="GO" id="GO:0033214">
    <property type="term" value="P:siderophore-iron import into cell"/>
    <property type="evidence" value="ECO:0007669"/>
    <property type="project" value="TreeGrafter"/>
</dbReference>
<feature type="transmembrane region" description="Helical" evidence="8">
    <location>
        <begin position="59"/>
        <end position="79"/>
    </location>
</feature>
<keyword evidence="4" id="KW-1003">Cell membrane</keyword>
<keyword evidence="5 8" id="KW-0812">Transmembrane</keyword>
<feature type="transmembrane region" description="Helical" evidence="8">
    <location>
        <begin position="191"/>
        <end position="211"/>
    </location>
</feature>
<gene>
    <name evidence="9" type="ORF">OCH239_10590</name>
</gene>
<dbReference type="PATRIC" id="fig|1449350.3.peg.3447"/>
<accession>X7EE24</accession>
<keyword evidence="7 8" id="KW-0472">Membrane</keyword>
<feature type="transmembrane region" description="Helical" evidence="8">
    <location>
        <begin position="237"/>
        <end position="263"/>
    </location>
</feature>
<dbReference type="InterPro" id="IPR000522">
    <property type="entry name" value="ABC_transptr_permease_BtuC"/>
</dbReference>
<evidence type="ECO:0000256" key="1">
    <source>
        <dbReference type="ARBA" id="ARBA00004651"/>
    </source>
</evidence>
<dbReference type="GO" id="GO:0005886">
    <property type="term" value="C:plasma membrane"/>
    <property type="evidence" value="ECO:0007669"/>
    <property type="project" value="UniProtKB-SubCell"/>
</dbReference>
<dbReference type="Gene3D" id="1.10.3470.10">
    <property type="entry name" value="ABC transporter involved in vitamin B12 uptake, BtuC"/>
    <property type="match status" value="1"/>
</dbReference>
<evidence type="ECO:0000256" key="6">
    <source>
        <dbReference type="ARBA" id="ARBA00022989"/>
    </source>
</evidence>
<dbReference type="PANTHER" id="PTHR30472:SF1">
    <property type="entry name" value="FE(3+) DICITRATE TRANSPORT SYSTEM PERMEASE PROTEIN FECC-RELATED"/>
    <property type="match status" value="1"/>
</dbReference>
<dbReference type="Proteomes" id="UP000022447">
    <property type="component" value="Unassembled WGS sequence"/>
</dbReference>
<dbReference type="RefSeq" id="WP_037265218.1">
    <property type="nucleotide sequence ID" value="NZ_JALZ01000027.1"/>
</dbReference>
<dbReference type="FunFam" id="1.10.3470.10:FF:000001">
    <property type="entry name" value="Vitamin B12 ABC transporter permease BtuC"/>
    <property type="match status" value="1"/>
</dbReference>
<dbReference type="CDD" id="cd06550">
    <property type="entry name" value="TM_ABC_iron-siderophores_like"/>
    <property type="match status" value="1"/>
</dbReference>
<evidence type="ECO:0008006" key="11">
    <source>
        <dbReference type="Google" id="ProtNLM"/>
    </source>
</evidence>
<evidence type="ECO:0000313" key="10">
    <source>
        <dbReference type="Proteomes" id="UP000022447"/>
    </source>
</evidence>
<evidence type="ECO:0000256" key="8">
    <source>
        <dbReference type="SAM" id="Phobius"/>
    </source>
</evidence>
<keyword evidence="10" id="KW-1185">Reference proteome</keyword>
<feature type="transmembrane region" description="Helical" evidence="8">
    <location>
        <begin position="275"/>
        <end position="293"/>
    </location>
</feature>
<name>X7EE24_9RHOB</name>
<comment type="caution">
    <text evidence="9">The sequence shown here is derived from an EMBL/GenBank/DDBJ whole genome shotgun (WGS) entry which is preliminary data.</text>
</comment>
<evidence type="ECO:0000256" key="2">
    <source>
        <dbReference type="ARBA" id="ARBA00007935"/>
    </source>
</evidence>
<evidence type="ECO:0000256" key="3">
    <source>
        <dbReference type="ARBA" id="ARBA00022448"/>
    </source>
</evidence>
<comment type="similarity">
    <text evidence="2">Belongs to the binding-protein-dependent transport system permease family. FecCD subfamily.</text>
</comment>
<dbReference type="EMBL" id="JALZ01000027">
    <property type="protein sequence ID" value="ETX13421.1"/>
    <property type="molecule type" value="Genomic_DNA"/>
</dbReference>
<feature type="transmembrane region" description="Helical" evidence="8">
    <location>
        <begin position="12"/>
        <end position="38"/>
    </location>
</feature>
<evidence type="ECO:0000256" key="4">
    <source>
        <dbReference type="ARBA" id="ARBA00022475"/>
    </source>
</evidence>